<reference evidence="2" key="2">
    <citation type="journal article" date="2008" name="Nucleic Acids Res.">
        <title>The rice annotation project database (RAP-DB): 2008 update.</title>
        <authorList>
            <consortium name="The rice annotation project (RAP)"/>
        </authorList>
    </citation>
    <scope>GENOME REANNOTATION</scope>
    <source>
        <strain evidence="2">cv. Nipponbare</strain>
    </source>
</reference>
<dbReference type="EMBL" id="AP005515">
    <property type="protein sequence ID" value="BAC84369.1"/>
    <property type="molecule type" value="Genomic_DNA"/>
</dbReference>
<sequence>MVVVAGGGDEWAEVGPALGLEQTGEAQALRRLTELSGGGRLAGWLPARRAGL</sequence>
<name>Q6YZR5_ORYSJ</name>
<reference evidence="2" key="1">
    <citation type="journal article" date="2005" name="Nature">
        <title>The map-based sequence of the rice genome.</title>
        <authorList>
            <consortium name="International rice genome sequencing project (IRGSP)"/>
            <person name="Matsumoto T."/>
            <person name="Wu J."/>
            <person name="Kanamori H."/>
            <person name="Katayose Y."/>
            <person name="Fujisawa M."/>
            <person name="Namiki N."/>
            <person name="Mizuno H."/>
            <person name="Yamamoto K."/>
            <person name="Antonio B.A."/>
            <person name="Baba T."/>
            <person name="Sakata K."/>
            <person name="Nagamura Y."/>
            <person name="Aoki H."/>
            <person name="Arikawa K."/>
            <person name="Arita K."/>
            <person name="Bito T."/>
            <person name="Chiden Y."/>
            <person name="Fujitsuka N."/>
            <person name="Fukunaka R."/>
            <person name="Hamada M."/>
            <person name="Harada C."/>
            <person name="Hayashi A."/>
            <person name="Hijishita S."/>
            <person name="Honda M."/>
            <person name="Hosokawa S."/>
            <person name="Ichikawa Y."/>
            <person name="Idonuma A."/>
            <person name="Iijima M."/>
            <person name="Ikeda M."/>
            <person name="Ikeno M."/>
            <person name="Ito K."/>
            <person name="Ito S."/>
            <person name="Ito T."/>
            <person name="Ito Y."/>
            <person name="Ito Y."/>
            <person name="Iwabuchi A."/>
            <person name="Kamiya K."/>
            <person name="Karasawa W."/>
            <person name="Kurita K."/>
            <person name="Katagiri S."/>
            <person name="Kikuta A."/>
            <person name="Kobayashi H."/>
            <person name="Kobayashi N."/>
            <person name="Machita K."/>
            <person name="Maehara T."/>
            <person name="Masukawa M."/>
            <person name="Mizubayashi T."/>
            <person name="Mukai Y."/>
            <person name="Nagasaki H."/>
            <person name="Nagata Y."/>
            <person name="Naito S."/>
            <person name="Nakashima M."/>
            <person name="Nakama Y."/>
            <person name="Nakamichi Y."/>
            <person name="Nakamura M."/>
            <person name="Meguro A."/>
            <person name="Negishi M."/>
            <person name="Ohta I."/>
            <person name="Ohta T."/>
            <person name="Okamoto M."/>
            <person name="Ono N."/>
            <person name="Saji S."/>
            <person name="Sakaguchi M."/>
            <person name="Sakai K."/>
            <person name="Shibata M."/>
            <person name="Shimokawa T."/>
            <person name="Song J."/>
            <person name="Takazaki Y."/>
            <person name="Terasawa K."/>
            <person name="Tsugane M."/>
            <person name="Tsuji K."/>
            <person name="Ueda S."/>
            <person name="Waki K."/>
            <person name="Yamagata H."/>
            <person name="Yamamoto M."/>
            <person name="Yamamoto S."/>
            <person name="Yamane H."/>
            <person name="Yoshiki S."/>
            <person name="Yoshihara R."/>
            <person name="Yukawa K."/>
            <person name="Zhong H."/>
            <person name="Yano M."/>
            <person name="Yuan Q."/>
            <person name="Ouyang S."/>
            <person name="Liu J."/>
            <person name="Jones K.M."/>
            <person name="Gansberger K."/>
            <person name="Moffat K."/>
            <person name="Hill J."/>
            <person name="Bera J."/>
            <person name="Fadrosh D."/>
            <person name="Jin S."/>
            <person name="Johri S."/>
            <person name="Kim M."/>
            <person name="Overton L."/>
            <person name="Reardon M."/>
            <person name="Tsitrin T."/>
            <person name="Vuong H."/>
            <person name="Weaver B."/>
            <person name="Ciecko A."/>
            <person name="Tallon L."/>
            <person name="Jackson J."/>
            <person name="Pai G."/>
            <person name="Aken S.V."/>
            <person name="Utterback T."/>
            <person name="Reidmuller S."/>
            <person name="Feldblyum T."/>
            <person name="Hsiao J."/>
            <person name="Zismann V."/>
            <person name="Iobst S."/>
            <person name="de Vazeille A.R."/>
            <person name="Buell C.R."/>
            <person name="Ying K."/>
            <person name="Li Y."/>
            <person name="Lu T."/>
            <person name="Huang Y."/>
            <person name="Zhao Q."/>
            <person name="Feng Q."/>
            <person name="Zhang L."/>
            <person name="Zhu J."/>
            <person name="Weng Q."/>
            <person name="Mu J."/>
            <person name="Lu Y."/>
            <person name="Fan D."/>
            <person name="Liu Y."/>
            <person name="Guan J."/>
            <person name="Zhang Y."/>
            <person name="Yu S."/>
            <person name="Liu X."/>
            <person name="Zhang Y."/>
            <person name="Hong G."/>
            <person name="Han B."/>
            <person name="Choisne N."/>
            <person name="Demange N."/>
            <person name="Orjeda G."/>
            <person name="Samain S."/>
            <person name="Cattolico L."/>
            <person name="Pelletier E."/>
            <person name="Couloux A."/>
            <person name="Segurens B."/>
            <person name="Wincker P."/>
            <person name="D'Hont A."/>
            <person name="Scarpelli C."/>
            <person name="Weissenbach J."/>
            <person name="Salanoubat M."/>
            <person name="Quetier F."/>
            <person name="Yu Y."/>
            <person name="Kim H.R."/>
            <person name="Rambo T."/>
            <person name="Currie J."/>
            <person name="Collura K."/>
            <person name="Luo M."/>
            <person name="Yang T."/>
            <person name="Ammiraju J.S.S."/>
            <person name="Engler F."/>
            <person name="Soderlund C."/>
            <person name="Wing R.A."/>
            <person name="Palmer L.E."/>
            <person name="de la Bastide M."/>
            <person name="Spiegel L."/>
            <person name="Nascimento L."/>
            <person name="Zutavern T."/>
            <person name="O'Shaughnessy A."/>
            <person name="Dike S."/>
            <person name="Dedhia N."/>
            <person name="Preston R."/>
            <person name="Balija V."/>
            <person name="McCombie W.R."/>
            <person name="Chow T."/>
            <person name="Chen H."/>
            <person name="Chung M."/>
            <person name="Chen C."/>
            <person name="Shaw J."/>
            <person name="Wu H."/>
            <person name="Hsiao K."/>
            <person name="Chao Y."/>
            <person name="Chu M."/>
            <person name="Cheng C."/>
            <person name="Hour A."/>
            <person name="Lee P."/>
            <person name="Lin S."/>
            <person name="Lin Y."/>
            <person name="Liou J."/>
            <person name="Liu S."/>
            <person name="Hsing Y."/>
            <person name="Raghuvanshi S."/>
            <person name="Mohanty A."/>
            <person name="Bharti A.K."/>
            <person name="Gaur A."/>
            <person name="Gupta V."/>
            <person name="Kumar D."/>
            <person name="Ravi V."/>
            <person name="Vij S."/>
            <person name="Kapur A."/>
            <person name="Khurana P."/>
            <person name="Khurana P."/>
            <person name="Khurana J.P."/>
            <person name="Tyagi A.K."/>
            <person name="Gaikwad K."/>
            <person name="Singh A."/>
            <person name="Dalal V."/>
            <person name="Srivastava S."/>
            <person name="Dixit A."/>
            <person name="Pal A.K."/>
            <person name="Ghazi I.A."/>
            <person name="Yadav M."/>
            <person name="Pandit A."/>
            <person name="Bhargava A."/>
            <person name="Sureshbabu K."/>
            <person name="Batra K."/>
            <person name="Sharma T.R."/>
            <person name="Mohapatra T."/>
            <person name="Singh N.K."/>
            <person name="Messing J."/>
            <person name="Nelson A.B."/>
            <person name="Fuks G."/>
            <person name="Kavchok S."/>
            <person name="Keizer G."/>
            <person name="Linton E."/>
            <person name="Llaca V."/>
            <person name="Song R."/>
            <person name="Tanyolac B."/>
            <person name="Young S."/>
            <person name="Ho-Il K."/>
            <person name="Hahn J.H."/>
            <person name="Sangsakoo G."/>
            <person name="Vanavichit A."/>
            <person name="de Mattos Luiz.A.T."/>
            <person name="Zimmer P.D."/>
            <person name="Malone G."/>
            <person name="Dellagostin O."/>
            <person name="de Oliveira A.C."/>
            <person name="Bevan M."/>
            <person name="Bancroft I."/>
            <person name="Minx P."/>
            <person name="Cordum H."/>
            <person name="Wilson R."/>
            <person name="Cheng Z."/>
            <person name="Jin W."/>
            <person name="Jiang J."/>
            <person name="Leong S.A."/>
            <person name="Iwama H."/>
            <person name="Gojobori T."/>
            <person name="Itoh T."/>
            <person name="Niimura Y."/>
            <person name="Fujii Y."/>
            <person name="Habara T."/>
            <person name="Sakai H."/>
            <person name="Sato Y."/>
            <person name="Wilson G."/>
            <person name="Kumar K."/>
            <person name="McCouch S."/>
            <person name="Juretic N."/>
            <person name="Hoen D."/>
            <person name="Wright S."/>
            <person name="Bruskiewich R."/>
            <person name="Bureau T."/>
            <person name="Miyao A."/>
            <person name="Hirochika H."/>
            <person name="Nishikawa T."/>
            <person name="Kadowaki K."/>
            <person name="Sugiura M."/>
            <person name="Burr B."/>
            <person name="Sasaki T."/>
        </authorList>
    </citation>
    <scope>NUCLEOTIDE SEQUENCE [LARGE SCALE GENOMIC DNA]</scope>
    <source>
        <strain evidence="2">cv. Nipponbare</strain>
    </source>
</reference>
<proteinExistence type="predicted"/>
<accession>Q6YZR5</accession>
<dbReference type="AlphaFoldDB" id="Q6YZR5"/>
<evidence type="ECO:0000313" key="1">
    <source>
        <dbReference type="EMBL" id="BAC84369.1"/>
    </source>
</evidence>
<gene>
    <name evidence="1" type="primary">OSJNBa0064M11.21</name>
</gene>
<dbReference type="Proteomes" id="UP000000763">
    <property type="component" value="Chromosome 7"/>
</dbReference>
<protein>
    <submittedName>
        <fullName evidence="1">Uncharacterized protein</fullName>
    </submittedName>
</protein>
<evidence type="ECO:0000313" key="2">
    <source>
        <dbReference type="Proteomes" id="UP000000763"/>
    </source>
</evidence>
<organism evidence="1 2">
    <name type="scientific">Oryza sativa subsp. japonica</name>
    <name type="common">Rice</name>
    <dbReference type="NCBI Taxonomy" id="39947"/>
    <lineage>
        <taxon>Eukaryota</taxon>
        <taxon>Viridiplantae</taxon>
        <taxon>Streptophyta</taxon>
        <taxon>Embryophyta</taxon>
        <taxon>Tracheophyta</taxon>
        <taxon>Spermatophyta</taxon>
        <taxon>Magnoliopsida</taxon>
        <taxon>Liliopsida</taxon>
        <taxon>Poales</taxon>
        <taxon>Poaceae</taxon>
        <taxon>BOP clade</taxon>
        <taxon>Oryzoideae</taxon>
        <taxon>Oryzeae</taxon>
        <taxon>Oryzinae</taxon>
        <taxon>Oryza</taxon>
        <taxon>Oryza sativa</taxon>
    </lineage>
</organism>